<organism evidence="3 4">
    <name type="scientific">Perkinsus chesapeaki</name>
    <name type="common">Clam parasite</name>
    <name type="synonym">Perkinsus andrewsi</name>
    <dbReference type="NCBI Taxonomy" id="330153"/>
    <lineage>
        <taxon>Eukaryota</taxon>
        <taxon>Sar</taxon>
        <taxon>Alveolata</taxon>
        <taxon>Perkinsozoa</taxon>
        <taxon>Perkinsea</taxon>
        <taxon>Perkinsida</taxon>
        <taxon>Perkinsidae</taxon>
        <taxon>Perkinsus</taxon>
    </lineage>
</organism>
<keyword evidence="1" id="KW-0175">Coiled coil</keyword>
<feature type="coiled-coil region" evidence="1">
    <location>
        <begin position="24"/>
        <end position="72"/>
    </location>
</feature>
<proteinExistence type="predicted"/>
<evidence type="ECO:0000256" key="1">
    <source>
        <dbReference type="SAM" id="Coils"/>
    </source>
</evidence>
<gene>
    <name evidence="3" type="ORF">FOL47_000151</name>
</gene>
<reference evidence="3 4" key="1">
    <citation type="submission" date="2020-04" db="EMBL/GenBank/DDBJ databases">
        <title>Perkinsus chesapeaki whole genome sequence.</title>
        <authorList>
            <person name="Bogema D.R."/>
        </authorList>
    </citation>
    <scope>NUCLEOTIDE SEQUENCE [LARGE SCALE GENOMIC DNA]</scope>
    <source>
        <strain evidence="3">ATCC PRA-425</strain>
    </source>
</reference>
<feature type="region of interest" description="Disordered" evidence="2">
    <location>
        <begin position="174"/>
        <end position="198"/>
    </location>
</feature>
<dbReference type="Proteomes" id="UP000591131">
    <property type="component" value="Unassembled WGS sequence"/>
</dbReference>
<keyword evidence="4" id="KW-1185">Reference proteome</keyword>
<accession>A0A7J6MN29</accession>
<evidence type="ECO:0000313" key="4">
    <source>
        <dbReference type="Proteomes" id="UP000591131"/>
    </source>
</evidence>
<comment type="caution">
    <text evidence="3">The sequence shown here is derived from an EMBL/GenBank/DDBJ whole genome shotgun (WGS) entry which is preliminary data.</text>
</comment>
<name>A0A7J6MN29_PERCH</name>
<dbReference type="AlphaFoldDB" id="A0A7J6MN29"/>
<feature type="compositionally biased region" description="Low complexity" evidence="2">
    <location>
        <begin position="181"/>
        <end position="195"/>
    </location>
</feature>
<evidence type="ECO:0000256" key="2">
    <source>
        <dbReference type="SAM" id="MobiDB-lite"/>
    </source>
</evidence>
<protein>
    <submittedName>
        <fullName evidence="3">Uncharacterized protein</fullName>
    </submittedName>
</protein>
<sequence>MTLSPDDSRSSFETFSVAELEIIVTRLDRSISDLRRMNNEEEAQRELLTAENKKLNEALATLIARANELSIQWTPLPKVEGDTGLSALRRSIDQSVRRWMGTYIGDRPVAKVSKNIGELRPRHPTVVPPPPHDDSSVTYYGRDRLERSEAPWGILPRYQISDAGNPGRTCIVKKETERSTKSSSRSQSGGAVQQAISKQCEVESDDEVEEGVLVSIPLRLNNGGIDTLRLFACEAPKDAAKRFCQKNTLENRLVKPLAARLEELEDNATTLPLHLIEPQDLAGLLDDH</sequence>
<dbReference type="EMBL" id="JAAPAO010000100">
    <property type="protein sequence ID" value="KAF4672747.1"/>
    <property type="molecule type" value="Genomic_DNA"/>
</dbReference>
<evidence type="ECO:0000313" key="3">
    <source>
        <dbReference type="EMBL" id="KAF4672747.1"/>
    </source>
</evidence>